<accession>A0AAJ8BTD6</accession>
<evidence type="ECO:0008006" key="3">
    <source>
        <dbReference type="Google" id="ProtNLM"/>
    </source>
</evidence>
<protein>
    <recommendedName>
        <fullName evidence="3">Urease accessory protein UreD</fullName>
    </recommendedName>
</protein>
<feature type="region of interest" description="Disordered" evidence="1">
    <location>
        <begin position="300"/>
        <end position="320"/>
    </location>
</feature>
<feature type="region of interest" description="Disordered" evidence="1">
    <location>
        <begin position="79"/>
        <end position="131"/>
    </location>
</feature>
<name>A0AAJ8BTD6_ASPNG</name>
<reference evidence="2" key="2">
    <citation type="submission" date="2025-08" db="UniProtKB">
        <authorList>
            <consortium name="RefSeq"/>
        </authorList>
    </citation>
    <scope>IDENTIFICATION</scope>
</reference>
<evidence type="ECO:0000256" key="1">
    <source>
        <dbReference type="SAM" id="MobiDB-lite"/>
    </source>
</evidence>
<dbReference type="PANTHER" id="PTHR40644">
    <property type="entry name" value="UPF0653 PROTEIN C607.02C"/>
    <property type="match status" value="1"/>
</dbReference>
<dbReference type="KEGG" id="ang:An15g06400"/>
<feature type="compositionally biased region" description="Low complexity" evidence="1">
    <location>
        <begin position="186"/>
        <end position="200"/>
    </location>
</feature>
<reference evidence="2" key="1">
    <citation type="submission" date="2025-02" db="EMBL/GenBank/DDBJ databases">
        <authorList>
            <consortium name="NCBI Genome Project"/>
        </authorList>
    </citation>
    <scope>NUCLEOTIDE SEQUENCE</scope>
</reference>
<dbReference type="PANTHER" id="PTHR40644:SF1">
    <property type="entry name" value="UPF0653 PROTEIN C607.02C"/>
    <property type="match status" value="1"/>
</dbReference>
<feature type="compositionally biased region" description="Basic and acidic residues" evidence="1">
    <location>
        <begin position="213"/>
        <end position="226"/>
    </location>
</feature>
<feature type="compositionally biased region" description="Low complexity" evidence="1">
    <location>
        <begin position="105"/>
        <end position="116"/>
    </location>
</feature>
<feature type="region of interest" description="Disordered" evidence="1">
    <location>
        <begin position="146"/>
        <end position="260"/>
    </location>
</feature>
<dbReference type="AlphaFoldDB" id="A0AAJ8BTD6"/>
<proteinExistence type="predicted"/>
<dbReference type="GeneID" id="4988241"/>
<dbReference type="RefSeq" id="XP_059602608.1">
    <property type="nucleotide sequence ID" value="XM_059744758.1"/>
</dbReference>
<evidence type="ECO:0000313" key="2">
    <source>
        <dbReference type="RefSeq" id="XP_059602608.1"/>
    </source>
</evidence>
<sequence>MIPSAIRYAAHPKRKLKKSFNSISPTPIPSTTTIYIYNHHNASQTQASRKGCQVSPLPIINNYNLLINHNNSTYNLPPNVIAKPLPVRDPSKSTKGKGGKGGKGKQQPPAKPTKQAIGERKAKSKSNSEWADDTPRAFRHLLQLQQKQQNGAQKKKRKHQDSDSSDSDEDVTPQTTNKNNKKRKAATTTTTSTTETSQAEGKAVKPQILPGEKLSDFAARVDREMPLSHMSRSAKPSATDVPKIRETRVTKHEKHLRRLQSQWRKEEAEILEKEAAEREEREEEMDEQLRLWKEWEVEGGKRKAKKKGLQPQQQAKVEADPWAKLKKERMNKQISPLDVVQAPPQLTKPREVFKVRGGAKVDVANVPAAGGATSLRRREELASERRNIVEEYRRLMAEKRRGQ</sequence>
<organism evidence="2">
    <name type="scientific">Aspergillus niger</name>
    <dbReference type="NCBI Taxonomy" id="5061"/>
    <lineage>
        <taxon>Eukaryota</taxon>
        <taxon>Fungi</taxon>
        <taxon>Dikarya</taxon>
        <taxon>Ascomycota</taxon>
        <taxon>Pezizomycotina</taxon>
        <taxon>Eurotiomycetes</taxon>
        <taxon>Eurotiomycetidae</taxon>
        <taxon>Eurotiales</taxon>
        <taxon>Aspergillaceae</taxon>
        <taxon>Aspergillus</taxon>
        <taxon>Aspergillus subgen. Circumdati</taxon>
    </lineage>
</organism>
<dbReference type="VEuPathDB" id="FungiDB:An15g06400"/>
<gene>
    <name evidence="2" type="ORF">An15g06400</name>
</gene>
<feature type="compositionally biased region" description="Basic residues" evidence="1">
    <location>
        <begin position="94"/>
        <end position="103"/>
    </location>
</feature>